<feature type="domain" description="Cystatin kininogen-type" evidence="17">
    <location>
        <begin position="273"/>
        <end position="376"/>
    </location>
</feature>
<keyword evidence="13" id="KW-0395">Inflammatory response</keyword>
<evidence type="ECO:0000256" key="2">
    <source>
        <dbReference type="ARBA" id="ARBA00022429"/>
    </source>
</evidence>
<dbReference type="GO" id="GO:0072562">
    <property type="term" value="C:blood microparticle"/>
    <property type="evidence" value="ECO:0007669"/>
    <property type="project" value="TreeGrafter"/>
</dbReference>
<dbReference type="GeneID" id="103110602"/>
<feature type="chain" id="PRO_5010175509" description="Thiol proteinase inhibitor" evidence="16">
    <location>
        <begin position="17"/>
        <end position="654"/>
    </location>
</feature>
<evidence type="ECO:0000313" key="19">
    <source>
        <dbReference type="RefSeq" id="XP_016042201.1"/>
    </source>
</evidence>
<dbReference type="PANTHER" id="PTHR13814">
    <property type="entry name" value="FETUIN"/>
    <property type="match status" value="1"/>
</dbReference>
<dbReference type="InterPro" id="IPR000010">
    <property type="entry name" value="Cystatin_dom"/>
</dbReference>
<dbReference type="GO" id="GO:0007596">
    <property type="term" value="P:blood coagulation"/>
    <property type="evidence" value="ECO:0007669"/>
    <property type="project" value="UniProtKB-KW"/>
</dbReference>
<dbReference type="InterPro" id="IPR018073">
    <property type="entry name" value="Prot_inh_cystat_CS"/>
</dbReference>
<keyword evidence="7 16" id="KW-0732">Signal</keyword>
<reference evidence="19" key="1">
    <citation type="submission" date="2025-08" db="UniProtKB">
        <authorList>
            <consortium name="RefSeq"/>
        </authorList>
    </citation>
    <scope>IDENTIFICATION</scope>
</reference>
<feature type="compositionally biased region" description="Acidic residues" evidence="15">
    <location>
        <begin position="645"/>
        <end position="654"/>
    </location>
</feature>
<dbReference type="GO" id="GO:0030195">
    <property type="term" value="P:negative regulation of blood coagulation"/>
    <property type="evidence" value="ECO:0007669"/>
    <property type="project" value="TreeGrafter"/>
</dbReference>
<dbReference type="GO" id="GO:0006954">
    <property type="term" value="P:inflammatory response"/>
    <property type="evidence" value="ECO:0007669"/>
    <property type="project" value="UniProtKB-KW"/>
</dbReference>
<evidence type="ECO:0000256" key="6">
    <source>
        <dbReference type="ARBA" id="ARBA00022704"/>
    </source>
</evidence>
<evidence type="ECO:0000256" key="5">
    <source>
        <dbReference type="ARBA" id="ARBA00022696"/>
    </source>
</evidence>
<dbReference type="FunCoup" id="A0A1S3W747">
    <property type="interactions" value="160"/>
</dbReference>
<evidence type="ECO:0000256" key="11">
    <source>
        <dbReference type="ARBA" id="ARBA00023157"/>
    </source>
</evidence>
<dbReference type="PROSITE" id="PS00287">
    <property type="entry name" value="CYSTATIN"/>
    <property type="match status" value="1"/>
</dbReference>
<dbReference type="GO" id="GO:0007162">
    <property type="term" value="P:negative regulation of cell adhesion"/>
    <property type="evidence" value="ECO:0007669"/>
    <property type="project" value="UniProtKB-ARBA"/>
</dbReference>
<dbReference type="PRINTS" id="PR00334">
    <property type="entry name" value="KININOGEN"/>
</dbReference>
<evidence type="ECO:0000256" key="15">
    <source>
        <dbReference type="SAM" id="MobiDB-lite"/>
    </source>
</evidence>
<dbReference type="GO" id="GO:0045861">
    <property type="term" value="P:negative regulation of proteolysis"/>
    <property type="evidence" value="ECO:0007669"/>
    <property type="project" value="UniProtKB-ARBA"/>
</dbReference>
<keyword evidence="4" id="KW-0646">Protease inhibitor</keyword>
<dbReference type="FunFam" id="3.10.450.10:FF:000008">
    <property type="entry name" value="Kininogen 1"/>
    <property type="match status" value="1"/>
</dbReference>
<dbReference type="GO" id="GO:0042311">
    <property type="term" value="P:vasodilation"/>
    <property type="evidence" value="ECO:0007669"/>
    <property type="project" value="UniProtKB-KW"/>
</dbReference>
<feature type="domain" description="Cystatin kininogen-type" evidence="17">
    <location>
        <begin position="28"/>
        <end position="132"/>
    </location>
</feature>
<feature type="compositionally biased region" description="Basic and acidic residues" evidence="15">
    <location>
        <begin position="521"/>
        <end position="533"/>
    </location>
</feature>
<sequence>MKLIAFLFFCSRVVLSLTQEFLSQEVDCDDPDLFTAVDAALKKYNERIQTGNHFVLYRITEATKTDENNPFYTFKYQIKEGDCSVQSGKSWQDCDYKDSAAAATGECTATVGERNLKKFLVATQTCQITPAEGPVTTAQYNCRGCRHPISTSDPDLEPVLRHSVQYFNSQSKHSHLFTLKEVKSAHRQVVAGWNYDVIYSIEQTNCSKENFPSLTSDCQPFLNGDFGECTDQAYVNISLSVVNFSQKCDIFQAEDVVKPPPKLCYGCPKEIPVDSPELKEALTHSIRHLNAENNGTFYFKIDAVTKATKQLVAGIKYSVTFTARETICSKDHDIEMIETCNNKNLGQILACEADIIIVSFENKVFPTVHCHPLSLTSMKKRPPGFSPFRAAVMMETTEGKTVSPPHTPMTPAQDEGQDIDKEQGPTHGQDSGHKKKIKHDRGHGQKHRHDQSHDHIRGHGFGHGHQKHHDHGHGHGHQQEPDYNLQFQVRPGLGHGHQGGHALAHGHKHGHDHGKHKKKDKNSEKHNGWRTEHLASLSEDSTTASRHTPENSEGPTPTPSLAQQGVAVTYPGFLNSDLIATAMPNIPPTPTETDDVWIPNIQIEPNSLSFSLIPDFPETVSPKCPGRTWKPVNKKDPTVEKEEFSDFDLSDALY</sequence>
<keyword evidence="2" id="KW-0840">Vasodilator</keyword>
<evidence type="ECO:0000256" key="12">
    <source>
        <dbReference type="ARBA" id="ARBA00023180"/>
    </source>
</evidence>
<keyword evidence="11" id="KW-1015">Disulfide bond</keyword>
<evidence type="ECO:0000256" key="10">
    <source>
        <dbReference type="ARBA" id="ARBA00023084"/>
    </source>
</evidence>
<evidence type="ECO:0000256" key="13">
    <source>
        <dbReference type="ARBA" id="ARBA00023198"/>
    </source>
</evidence>
<feature type="compositionally biased region" description="Basic residues" evidence="15">
    <location>
        <begin position="458"/>
        <end position="476"/>
    </location>
</feature>
<evidence type="ECO:0000256" key="4">
    <source>
        <dbReference type="ARBA" id="ARBA00022690"/>
    </source>
</evidence>
<gene>
    <name evidence="19" type="primary">LOC103110602</name>
</gene>
<keyword evidence="8" id="KW-0677">Repeat</keyword>
<dbReference type="AlphaFoldDB" id="A0A1S3W747"/>
<dbReference type="InterPro" id="IPR046350">
    <property type="entry name" value="Cystatin_sf"/>
</dbReference>
<keyword evidence="12" id="KW-0325">Glycoprotein</keyword>
<comment type="subcellular location">
    <subcellularLocation>
        <location evidence="1">Secreted</location>
        <location evidence="1">Extracellular space</location>
    </subcellularLocation>
</comment>
<dbReference type="InParanoid" id="A0A1S3W747"/>
<evidence type="ECO:0000256" key="8">
    <source>
        <dbReference type="ARBA" id="ARBA00022737"/>
    </source>
</evidence>
<feature type="region of interest" description="Disordered" evidence="15">
    <location>
        <begin position="397"/>
        <end position="563"/>
    </location>
</feature>
<keyword evidence="3" id="KW-0964">Secreted</keyword>
<feature type="compositionally biased region" description="Basic residues" evidence="15">
    <location>
        <begin position="504"/>
        <end position="520"/>
    </location>
</feature>
<dbReference type="CDD" id="cd00042">
    <property type="entry name" value="CY"/>
    <property type="match status" value="3"/>
</dbReference>
<accession>A0A1S3W747</accession>
<dbReference type="FunFam" id="3.10.450.10:FF:000002">
    <property type="entry name" value="Kininogen 1"/>
    <property type="match status" value="2"/>
</dbReference>
<keyword evidence="10" id="KW-0094">Blood coagulation</keyword>
<evidence type="ECO:0000256" key="1">
    <source>
        <dbReference type="ARBA" id="ARBA00004239"/>
    </source>
</evidence>
<keyword evidence="9" id="KW-0838">Vasoactive</keyword>
<evidence type="ECO:0000256" key="7">
    <source>
        <dbReference type="ARBA" id="ARBA00022729"/>
    </source>
</evidence>
<dbReference type="SMART" id="SM00043">
    <property type="entry name" value="CY"/>
    <property type="match status" value="3"/>
</dbReference>
<dbReference type="OrthoDB" id="9937817at2759"/>
<evidence type="ECO:0000256" key="14">
    <source>
        <dbReference type="ARBA" id="ARBA00081677"/>
    </source>
</evidence>
<dbReference type="PANTHER" id="PTHR13814:SF12">
    <property type="entry name" value="KININOGEN-1"/>
    <property type="match status" value="1"/>
</dbReference>
<organism evidence="18 19">
    <name type="scientific">Erinaceus europaeus</name>
    <name type="common">Western European hedgehog</name>
    <dbReference type="NCBI Taxonomy" id="9365"/>
    <lineage>
        <taxon>Eukaryota</taxon>
        <taxon>Metazoa</taxon>
        <taxon>Chordata</taxon>
        <taxon>Craniata</taxon>
        <taxon>Vertebrata</taxon>
        <taxon>Euteleostomi</taxon>
        <taxon>Mammalia</taxon>
        <taxon>Eutheria</taxon>
        <taxon>Laurasiatheria</taxon>
        <taxon>Eulipotyphla</taxon>
        <taxon>Erinaceidae</taxon>
        <taxon>Erinaceinae</taxon>
        <taxon>Erinaceus</taxon>
    </lineage>
</organism>
<feature type="signal peptide" evidence="16">
    <location>
        <begin position="1"/>
        <end position="16"/>
    </location>
</feature>
<dbReference type="GO" id="GO:0007204">
    <property type="term" value="P:positive regulation of cytosolic calcium ion concentration"/>
    <property type="evidence" value="ECO:0007669"/>
    <property type="project" value="TreeGrafter"/>
</dbReference>
<name>A0A1S3W747_ERIEU</name>
<dbReference type="InterPro" id="IPR002395">
    <property type="entry name" value="Kininogen"/>
</dbReference>
<feature type="compositionally biased region" description="Basic residues" evidence="15">
    <location>
        <begin position="433"/>
        <end position="450"/>
    </location>
</feature>
<dbReference type="Gene3D" id="3.10.450.10">
    <property type="match status" value="3"/>
</dbReference>
<protein>
    <recommendedName>
        <fullName evidence="14">Thiol proteinase inhibitor</fullName>
    </recommendedName>
</protein>
<keyword evidence="18" id="KW-1185">Reference proteome</keyword>
<evidence type="ECO:0000256" key="3">
    <source>
        <dbReference type="ARBA" id="ARBA00022525"/>
    </source>
</evidence>
<feature type="compositionally biased region" description="Basic and acidic residues" evidence="15">
    <location>
        <begin position="633"/>
        <end position="644"/>
    </location>
</feature>
<evidence type="ECO:0000256" key="16">
    <source>
        <dbReference type="SAM" id="SignalP"/>
    </source>
</evidence>
<feature type="region of interest" description="Disordered" evidence="15">
    <location>
        <begin position="631"/>
        <end position="654"/>
    </location>
</feature>
<dbReference type="SUPFAM" id="SSF54403">
    <property type="entry name" value="Cystatin/monellin"/>
    <property type="match status" value="3"/>
</dbReference>
<dbReference type="Pfam" id="PF00031">
    <property type="entry name" value="Cystatin"/>
    <property type="match status" value="3"/>
</dbReference>
<feature type="compositionally biased region" description="Polar residues" evidence="15">
    <location>
        <begin position="538"/>
        <end position="563"/>
    </location>
</feature>
<dbReference type="Proteomes" id="UP001652624">
    <property type="component" value="Chromosome 9"/>
</dbReference>
<keyword evidence="6" id="KW-0789">Thiol protease inhibitor</keyword>
<evidence type="ECO:0000259" key="17">
    <source>
        <dbReference type="PROSITE" id="PS51647"/>
    </source>
</evidence>
<dbReference type="PROSITE" id="PS51647">
    <property type="entry name" value="CYSTATIN_KININOGEN"/>
    <property type="match status" value="3"/>
</dbReference>
<dbReference type="RefSeq" id="XP_016042201.1">
    <property type="nucleotide sequence ID" value="XM_016186715.2"/>
</dbReference>
<keyword evidence="5" id="KW-0356">Hemostasis</keyword>
<evidence type="ECO:0000256" key="9">
    <source>
        <dbReference type="ARBA" id="ARBA00022858"/>
    </source>
</evidence>
<proteinExistence type="predicted"/>
<dbReference type="GO" id="GO:0004869">
    <property type="term" value="F:cysteine-type endopeptidase inhibitor activity"/>
    <property type="evidence" value="ECO:0007669"/>
    <property type="project" value="UniProtKB-KW"/>
</dbReference>
<evidence type="ECO:0000313" key="18">
    <source>
        <dbReference type="Proteomes" id="UP001652624"/>
    </source>
</evidence>
<dbReference type="InterPro" id="IPR050735">
    <property type="entry name" value="Kininogen_Fetuin_HRG"/>
</dbReference>
<feature type="domain" description="Cystatin kininogen-type" evidence="17">
    <location>
        <begin position="151"/>
        <end position="254"/>
    </location>
</feature>
<dbReference type="STRING" id="9365.ENSEEUP00000012917"/>
<dbReference type="InterPro" id="IPR027358">
    <property type="entry name" value="Kininogen-type_cystatin_dom"/>
</dbReference>